<gene>
    <name evidence="4" type="ORF">F4694_006211</name>
</gene>
<feature type="domain" description="Bacterial spore germination immunoglobulin-like" evidence="3">
    <location>
        <begin position="89"/>
        <end position="158"/>
    </location>
</feature>
<evidence type="ECO:0000256" key="1">
    <source>
        <dbReference type="SAM" id="MobiDB-lite"/>
    </source>
</evidence>
<comment type="caution">
    <text evidence="4">The sequence shown here is derived from an EMBL/GenBank/DDBJ whole genome shotgun (WGS) entry which is preliminary data.</text>
</comment>
<feature type="chain" id="PRO_5038919663" description="Bacterial spore germination immunoglobulin-like domain-containing protein" evidence="2">
    <location>
        <begin position="18"/>
        <end position="168"/>
    </location>
</feature>
<protein>
    <recommendedName>
        <fullName evidence="3">Bacterial spore germination immunoglobulin-like domain-containing protein</fullName>
    </recommendedName>
</protein>
<sequence>MKGKLMFLLIMALLGLAACNQDTNTPGNTEPNSTDSSETDQGDKQPDVIENDETDSGGTNEEDKHDMEENKQYGNDVFKEVSVSPLEDGSVVVKGKARVFEGVFQYAVISGTEILLENHYQTEGAPAWASFEIAIDNQFLTKEQVSIELFVYSAKDGAKTDILTIPIK</sequence>
<dbReference type="AlphaFoldDB" id="A0A852TJZ7"/>
<proteinExistence type="predicted"/>
<evidence type="ECO:0000259" key="3">
    <source>
        <dbReference type="Pfam" id="PF10648"/>
    </source>
</evidence>
<evidence type="ECO:0000313" key="5">
    <source>
        <dbReference type="Proteomes" id="UP000548423"/>
    </source>
</evidence>
<evidence type="ECO:0000313" key="4">
    <source>
        <dbReference type="EMBL" id="NYE09340.1"/>
    </source>
</evidence>
<accession>A0A852TJZ7</accession>
<reference evidence="5" key="2">
    <citation type="submission" date="2020-08" db="EMBL/GenBank/DDBJ databases">
        <title>The Agave Microbiome: Exploring the role of microbial communities in plant adaptations to desert environments.</title>
        <authorList>
            <person name="Partida-Martinez L.P."/>
        </authorList>
    </citation>
    <scope>NUCLEOTIDE SEQUENCE [LARGE SCALE GENOMIC DNA]</scope>
    <source>
        <strain evidence="5">AT2.8</strain>
    </source>
</reference>
<reference evidence="5" key="1">
    <citation type="submission" date="2020-07" db="EMBL/GenBank/DDBJ databases">
        <authorList>
            <person name="Partida-Martinez L."/>
            <person name="Huntemann M."/>
            <person name="Clum A."/>
            <person name="Wang J."/>
            <person name="Palaniappan K."/>
            <person name="Ritter S."/>
            <person name="Chen I.-M."/>
            <person name="Stamatis D."/>
            <person name="Reddy T."/>
            <person name="O'Malley R."/>
            <person name="Daum C."/>
            <person name="Shapiro N."/>
            <person name="Ivanova N."/>
            <person name="Kyrpides N."/>
            <person name="Woyke T."/>
        </authorList>
    </citation>
    <scope>NUCLEOTIDE SEQUENCE [LARGE SCALE GENOMIC DNA]</scope>
    <source>
        <strain evidence="5">AT2.8</strain>
    </source>
</reference>
<keyword evidence="2" id="KW-0732">Signal</keyword>
<dbReference type="Proteomes" id="UP000548423">
    <property type="component" value="Unassembled WGS sequence"/>
</dbReference>
<dbReference type="PROSITE" id="PS51257">
    <property type="entry name" value="PROKAR_LIPOPROTEIN"/>
    <property type="match status" value="1"/>
</dbReference>
<organism evidence="4 5">
    <name type="scientific">Neobacillus niacini</name>
    <dbReference type="NCBI Taxonomy" id="86668"/>
    <lineage>
        <taxon>Bacteria</taxon>
        <taxon>Bacillati</taxon>
        <taxon>Bacillota</taxon>
        <taxon>Bacilli</taxon>
        <taxon>Bacillales</taxon>
        <taxon>Bacillaceae</taxon>
        <taxon>Neobacillus</taxon>
    </lineage>
</organism>
<dbReference type="InterPro" id="IPR018911">
    <property type="entry name" value="Gmad2_Ig-like_dom"/>
</dbReference>
<feature type="region of interest" description="Disordered" evidence="1">
    <location>
        <begin position="23"/>
        <end position="76"/>
    </location>
</feature>
<name>A0A852TJZ7_9BACI</name>
<evidence type="ECO:0000256" key="2">
    <source>
        <dbReference type="SAM" id="SignalP"/>
    </source>
</evidence>
<dbReference type="Pfam" id="PF10648">
    <property type="entry name" value="Gmad2"/>
    <property type="match status" value="1"/>
</dbReference>
<feature type="compositionally biased region" description="Basic and acidic residues" evidence="1">
    <location>
        <begin position="61"/>
        <end position="71"/>
    </location>
</feature>
<feature type="signal peptide" evidence="2">
    <location>
        <begin position="1"/>
        <end position="17"/>
    </location>
</feature>
<dbReference type="EMBL" id="JACCBX010000020">
    <property type="protein sequence ID" value="NYE09340.1"/>
    <property type="molecule type" value="Genomic_DNA"/>
</dbReference>
<feature type="compositionally biased region" description="Polar residues" evidence="1">
    <location>
        <begin position="23"/>
        <end position="36"/>
    </location>
</feature>